<comment type="function">
    <text evidence="8">Uptake of L-lactate across the membrane. Can also transport D-lactate and glycolate.</text>
</comment>
<comment type="subcellular location">
    <subcellularLocation>
        <location evidence="1 8">Cell membrane</location>
        <topology evidence="1 8">Multi-pass membrane protein</topology>
    </subcellularLocation>
</comment>
<evidence type="ECO:0000313" key="10">
    <source>
        <dbReference type="Proteomes" id="UP001519343"/>
    </source>
</evidence>
<comment type="similarity">
    <text evidence="2 8">Belongs to the lactate permease family.</text>
</comment>
<keyword evidence="7 8" id="KW-0472">Membrane</keyword>
<evidence type="ECO:0000256" key="7">
    <source>
        <dbReference type="ARBA" id="ARBA00023136"/>
    </source>
</evidence>
<feature type="transmembrane region" description="Helical" evidence="8">
    <location>
        <begin position="368"/>
        <end position="389"/>
    </location>
</feature>
<evidence type="ECO:0000313" key="9">
    <source>
        <dbReference type="EMBL" id="MBP1934371.1"/>
    </source>
</evidence>
<evidence type="ECO:0000256" key="1">
    <source>
        <dbReference type="ARBA" id="ARBA00004651"/>
    </source>
</evidence>
<feature type="transmembrane region" description="Helical" evidence="8">
    <location>
        <begin position="103"/>
        <end position="123"/>
    </location>
</feature>
<sequence>MSIGILAFLSLLPILAVALFLVVLRWPASKAMPISYIVAVLLALFVWQVPGAQVAAATVNGLVVTITLLYIIFGAILVLNTLQESGGLKTIRQGFTDITPDRRVQVIIIAWLFGSFIEGSAGFGSPAAVAVPLLVGLGFPALAAVMAGMIIQSTPVSFGAVGTPMIVGVGTGLGSTESVKTFAANLGYADWAQFIAMIAAKVALLHMIAGTLIPLFVVALMTKFYGKNKTFREGMKMWKFALFASFSMTIPYIIVANLLGPEFPSMLGGLIGLAIVVSAAKKGFLMPAKEDCWDFAPKEQWDPEWSGKIEIQDISGAKGEISMLKAWAPYVLVGLFLVLSRLEFLPFASLLKSWTLSIPNIFGTKITASFQPLFSPGTIFILVSLITYFMHQMTPSSYKRAWKNSGKTMIAASTALVFTVPMVQVFINSAGGAAGYDQMPIALAEGVAALAGSAWPIFAPFIGGLGAFVAGSNTVSNMMFSLFQFGVGERIAVDPTWIVALQAVGGAAGNMICVHNVVAASAVVGLVGKEGYVIRQTLLPFTYYALLLGSVGYSIVWTAQKGFFNIGTIIALIIAAAAIYIISTNQKQLNSMYPNKNISS</sequence>
<organism evidence="9 10">
    <name type="scientific">Ammoniphilus resinae</name>
    <dbReference type="NCBI Taxonomy" id="861532"/>
    <lineage>
        <taxon>Bacteria</taxon>
        <taxon>Bacillati</taxon>
        <taxon>Bacillota</taxon>
        <taxon>Bacilli</taxon>
        <taxon>Bacillales</taxon>
        <taxon>Paenibacillaceae</taxon>
        <taxon>Aneurinibacillus group</taxon>
        <taxon>Ammoniphilus</taxon>
    </lineage>
</organism>
<evidence type="ECO:0000256" key="6">
    <source>
        <dbReference type="ARBA" id="ARBA00022989"/>
    </source>
</evidence>
<dbReference type="PANTHER" id="PTHR30003">
    <property type="entry name" value="L-LACTATE PERMEASE"/>
    <property type="match status" value="1"/>
</dbReference>
<keyword evidence="4 8" id="KW-1003">Cell membrane</keyword>
<evidence type="ECO:0000256" key="2">
    <source>
        <dbReference type="ARBA" id="ARBA00010100"/>
    </source>
</evidence>
<dbReference type="EMBL" id="JAGGKT010000020">
    <property type="protein sequence ID" value="MBP1934371.1"/>
    <property type="molecule type" value="Genomic_DNA"/>
</dbReference>
<evidence type="ECO:0000256" key="8">
    <source>
        <dbReference type="RuleBase" id="RU365092"/>
    </source>
</evidence>
<feature type="transmembrane region" description="Helical" evidence="8">
    <location>
        <begin position="129"/>
        <end position="149"/>
    </location>
</feature>
<dbReference type="InterPro" id="IPR003804">
    <property type="entry name" value="Lactate_perm"/>
</dbReference>
<keyword evidence="6 8" id="KW-1133">Transmembrane helix</keyword>
<dbReference type="RefSeq" id="WP_209812369.1">
    <property type="nucleotide sequence ID" value="NZ_JAGGKT010000020.1"/>
</dbReference>
<evidence type="ECO:0000256" key="3">
    <source>
        <dbReference type="ARBA" id="ARBA00022448"/>
    </source>
</evidence>
<proteinExistence type="inferred from homology"/>
<feature type="transmembrane region" description="Helical" evidence="8">
    <location>
        <begin position="409"/>
        <end position="427"/>
    </location>
</feature>
<feature type="transmembrane region" description="Helical" evidence="8">
    <location>
        <begin position="562"/>
        <end position="582"/>
    </location>
</feature>
<feature type="transmembrane region" description="Helical" evidence="8">
    <location>
        <begin position="327"/>
        <end position="348"/>
    </location>
</feature>
<feature type="transmembrane region" description="Helical" evidence="8">
    <location>
        <begin position="263"/>
        <end position="280"/>
    </location>
</feature>
<reference evidence="9 10" key="1">
    <citation type="submission" date="2021-03" db="EMBL/GenBank/DDBJ databases">
        <title>Genomic Encyclopedia of Type Strains, Phase IV (KMG-IV): sequencing the most valuable type-strain genomes for metagenomic binning, comparative biology and taxonomic classification.</title>
        <authorList>
            <person name="Goeker M."/>
        </authorList>
    </citation>
    <scope>NUCLEOTIDE SEQUENCE [LARGE SCALE GENOMIC DNA]</scope>
    <source>
        <strain evidence="9 10">DSM 24738</strain>
    </source>
</reference>
<evidence type="ECO:0000256" key="4">
    <source>
        <dbReference type="ARBA" id="ARBA00022475"/>
    </source>
</evidence>
<feature type="transmembrane region" description="Helical" evidence="8">
    <location>
        <begin position="240"/>
        <end position="257"/>
    </location>
</feature>
<keyword evidence="10" id="KW-1185">Reference proteome</keyword>
<keyword evidence="3 8" id="KW-0813">Transport</keyword>
<protein>
    <recommendedName>
        <fullName evidence="8">L-lactate permease</fullName>
    </recommendedName>
</protein>
<feature type="transmembrane region" description="Helical" evidence="8">
    <location>
        <begin position="36"/>
        <end position="56"/>
    </location>
</feature>
<feature type="transmembrane region" description="Helical" evidence="8">
    <location>
        <begin position="194"/>
        <end position="220"/>
    </location>
</feature>
<keyword evidence="5 8" id="KW-0812">Transmembrane</keyword>
<feature type="transmembrane region" description="Helical" evidence="8">
    <location>
        <begin position="156"/>
        <end position="174"/>
    </location>
</feature>
<dbReference type="Proteomes" id="UP001519343">
    <property type="component" value="Unassembled WGS sequence"/>
</dbReference>
<evidence type="ECO:0000256" key="5">
    <source>
        <dbReference type="ARBA" id="ARBA00022692"/>
    </source>
</evidence>
<dbReference type="NCBIfam" id="TIGR00795">
    <property type="entry name" value="lctP"/>
    <property type="match status" value="1"/>
</dbReference>
<name>A0ABS4GVT7_9BACL</name>
<dbReference type="PANTHER" id="PTHR30003:SF0">
    <property type="entry name" value="GLYCOLATE PERMEASE GLCA-RELATED"/>
    <property type="match status" value="1"/>
</dbReference>
<gene>
    <name evidence="9" type="ORF">J2Z37_004391</name>
</gene>
<feature type="transmembrane region" description="Helical" evidence="8">
    <location>
        <begin position="447"/>
        <end position="470"/>
    </location>
</feature>
<dbReference type="Pfam" id="PF02652">
    <property type="entry name" value="Lactate_perm"/>
    <property type="match status" value="1"/>
</dbReference>
<feature type="transmembrane region" description="Helical" evidence="8">
    <location>
        <begin position="62"/>
        <end position="82"/>
    </location>
</feature>
<feature type="transmembrane region" description="Helical" evidence="8">
    <location>
        <begin position="6"/>
        <end position="24"/>
    </location>
</feature>
<comment type="caution">
    <text evidence="8">Lacks conserved residue(s) required for the propagation of feature annotation.</text>
</comment>
<accession>A0ABS4GVT7</accession>
<comment type="caution">
    <text evidence="9">The sequence shown here is derived from an EMBL/GenBank/DDBJ whole genome shotgun (WGS) entry which is preliminary data.</text>
</comment>
<feature type="transmembrane region" description="Helical" evidence="8">
    <location>
        <begin position="538"/>
        <end position="556"/>
    </location>
</feature>